<comment type="caution">
    <text evidence="6">The sequence shown here is derived from an EMBL/GenBank/DDBJ whole genome shotgun (WGS) entry which is preliminary data.</text>
</comment>
<keyword evidence="5" id="KW-0520">NAD</keyword>
<dbReference type="EMBL" id="JBEXAC010000002">
    <property type="protein sequence ID" value="MET7000851.1"/>
    <property type="molecule type" value="Genomic_DNA"/>
</dbReference>
<accession>A0ABV2TCV3</accession>
<keyword evidence="7" id="KW-1185">Reference proteome</keyword>
<keyword evidence="2" id="KW-0732">Signal</keyword>
<evidence type="ECO:0000256" key="1">
    <source>
        <dbReference type="ARBA" id="ARBA00022630"/>
    </source>
</evidence>
<dbReference type="InterPro" id="IPR036188">
    <property type="entry name" value="FAD/NAD-bd_sf"/>
</dbReference>
<name>A0ABV2TCV3_9BACT</name>
<gene>
    <name evidence="6" type="ORF">ABR189_25940</name>
</gene>
<dbReference type="Pfam" id="PF13450">
    <property type="entry name" value="NAD_binding_8"/>
    <property type="match status" value="1"/>
</dbReference>
<dbReference type="PANTHER" id="PTHR46091">
    <property type="entry name" value="BLR7054 PROTEIN"/>
    <property type="match status" value="1"/>
</dbReference>
<sequence>MHNYDVIIIGSGLGGLVCGALLSKHGYRVCIFEKNKQIGGSLQTYARNKVIFDSGVHYIGGLAQGEHLYKVFDYLGIMEKLKLKRLDRNGFDRITFKDDKGEYRLAQGYDNFIAQLLPDFPDERAALNAYVHEMQEVCSRFPLYNLRAGHYQEKESVLHVGTVDFLRTITSNERLQNVLAGNNLLYAGVADKTPFYIHALVLNSYIQSAWKCVDGGSQIGKWLSRCITENGGTIIRNMAVRNIVGDGNRVDHIRLADGREVKGDHFISNLHPAQTVAMTESDLLHSAFRRRMQGLENTVAPFVLNIVLKPGRFPYLDYNYYYHDTPDAWAGTSYHTDNWPLTYALFASAGSRQDKYADSVSIMTYMRYEEVAPWKDTFNTVLSENNRGADYDAFKMARAERLLDVVEKKHPGFRDCIQTYYVATPLSFRDYLGIADGSMYGVQKDYRDPIRTMVATRTKLSNLYLTGQNLNLHGILGVTISAVLTCSELLGMEYLVDQINKK</sequence>
<keyword evidence="1" id="KW-0285">Flavoprotein</keyword>
<dbReference type="Gene3D" id="3.50.50.60">
    <property type="entry name" value="FAD/NAD(P)-binding domain"/>
    <property type="match status" value="2"/>
</dbReference>
<dbReference type="SUPFAM" id="SSF51905">
    <property type="entry name" value="FAD/NAD(P)-binding domain"/>
    <property type="match status" value="1"/>
</dbReference>
<evidence type="ECO:0000256" key="4">
    <source>
        <dbReference type="ARBA" id="ARBA00022857"/>
    </source>
</evidence>
<evidence type="ECO:0000313" key="7">
    <source>
        <dbReference type="Proteomes" id="UP001549749"/>
    </source>
</evidence>
<dbReference type="PANTHER" id="PTHR46091:SF3">
    <property type="entry name" value="AMINE OXIDASE DOMAIN-CONTAINING PROTEIN"/>
    <property type="match status" value="1"/>
</dbReference>
<organism evidence="6 7">
    <name type="scientific">Chitinophaga defluvii</name>
    <dbReference type="NCBI Taxonomy" id="3163343"/>
    <lineage>
        <taxon>Bacteria</taxon>
        <taxon>Pseudomonadati</taxon>
        <taxon>Bacteroidota</taxon>
        <taxon>Chitinophagia</taxon>
        <taxon>Chitinophagales</taxon>
        <taxon>Chitinophagaceae</taxon>
        <taxon>Chitinophaga</taxon>
    </lineage>
</organism>
<reference evidence="6 7" key="1">
    <citation type="submission" date="2024-06" db="EMBL/GenBank/DDBJ databases">
        <title>Chitinophaga defluvii sp. nov., isolated from municipal sewage.</title>
        <authorList>
            <person name="Zhang L."/>
        </authorList>
    </citation>
    <scope>NUCLEOTIDE SEQUENCE [LARGE SCALE GENOMIC DNA]</scope>
    <source>
        <strain evidence="6 7">H8</strain>
    </source>
</reference>
<evidence type="ECO:0000256" key="3">
    <source>
        <dbReference type="ARBA" id="ARBA00022827"/>
    </source>
</evidence>
<dbReference type="PRINTS" id="PR00419">
    <property type="entry name" value="ADXRDTASE"/>
</dbReference>
<keyword evidence="3" id="KW-0274">FAD</keyword>
<dbReference type="Proteomes" id="UP001549749">
    <property type="component" value="Unassembled WGS sequence"/>
</dbReference>
<evidence type="ECO:0000256" key="5">
    <source>
        <dbReference type="ARBA" id="ARBA00023027"/>
    </source>
</evidence>
<keyword evidence="4" id="KW-0521">NADP</keyword>
<evidence type="ECO:0000256" key="2">
    <source>
        <dbReference type="ARBA" id="ARBA00022729"/>
    </source>
</evidence>
<protein>
    <submittedName>
        <fullName evidence="6">NAD(P)/FAD-dependent oxidoreductase</fullName>
    </submittedName>
</protein>
<dbReference type="RefSeq" id="WP_354663404.1">
    <property type="nucleotide sequence ID" value="NZ_JBEXAC010000002.1"/>
</dbReference>
<evidence type="ECO:0000313" key="6">
    <source>
        <dbReference type="EMBL" id="MET7000851.1"/>
    </source>
</evidence>
<dbReference type="InterPro" id="IPR052206">
    <property type="entry name" value="Retinol_saturase"/>
</dbReference>
<proteinExistence type="predicted"/>